<name>A0A9P1G209_9DINO</name>
<reference evidence="7 8" key="2">
    <citation type="submission" date="2024-05" db="EMBL/GenBank/DDBJ databases">
        <authorList>
            <person name="Chen Y."/>
            <person name="Shah S."/>
            <person name="Dougan E. K."/>
            <person name="Thang M."/>
            <person name="Chan C."/>
        </authorList>
    </citation>
    <scope>NUCLEOTIDE SEQUENCE [LARGE SCALE GENOMIC DNA]</scope>
</reference>
<dbReference type="Pfam" id="PF04142">
    <property type="entry name" value="Nuc_sug_transp"/>
    <property type="match status" value="1"/>
</dbReference>
<evidence type="ECO:0000256" key="1">
    <source>
        <dbReference type="ARBA" id="ARBA00004141"/>
    </source>
</evidence>
<evidence type="ECO:0000256" key="2">
    <source>
        <dbReference type="ARBA" id="ARBA00022692"/>
    </source>
</evidence>
<keyword evidence="3 5" id="KW-1133">Transmembrane helix</keyword>
<feature type="transmembrane region" description="Helical" evidence="5">
    <location>
        <begin position="711"/>
        <end position="728"/>
    </location>
</feature>
<evidence type="ECO:0000313" key="7">
    <source>
        <dbReference type="EMBL" id="CAL4783903.1"/>
    </source>
</evidence>
<sequence>MAATSLADSTAAFEKQASNLGLEDEWIQGLKRLGIKNLGGLAFACGQPGSPVPEADVRALLDQAVSGKAITVGDVVVMKGLLSRAQADPAADPSTRKMPTAERATRLAAQKLRLTGLDLQGTLEVAHSVYDVINGMVEADTLKYLSPAKCITRMQEITSAKPPKELKLDSSGSGILVKDAQNEQTCSVSSELDIMEAMTRRSLAFDAVGVADFETFQKWIQCLFQMMRQPAPPGFRAPSVTQLLRADRQAFVKMQELTRDGIKPIGPFFEQSLTGRSSCYETLGQWQRPGLGFLYGCAIVKGLLLIFVDNSNYQIESDQLEFARVQLANVAVDQPVVVLLHIPLMLPGMSLPPKELCGHQQWGAATDLLWQVEDRPRWPSGNQQSTLDFRELLQTQAAPKGPIVAVLSGHTHEDAAVALGETVEDAQDGACPAGAAATPATCRSTWTVQSENGRESPSKATNAFQYTTHSAAEGAYRLLTIRPFASDSPLGTWKLLGSNATSNFPNVERPECWAWQGIFTTYVTLWTSSHLLVYSSRLSSAPSYNATSVVLLTETVKLILAASMYVAYDGSLREMIRVASKEVRVLLLYGIPALLYAMYNNLLFINLASFDPGTYNVLIQLKIALTGVLYQILFSKQLNRNQWAAILLITLGCMCKESGKVTTFGFQANLSSWFLLFVQMLCSVLAGVYNEVLLKGSDSAKRGVTTNLQNAFMYIQSIVVNFVVLIWEGKGSEAISPQNLEAIASLKVLSIIAIMSTVGLVTGFFLKHLDSVLKAVASALEVVFTMLLGFLFFGAPLGLSGLISGLLVGAGVALYSRPVPVLVAEDELKVV</sequence>
<comment type="subcellular location">
    <subcellularLocation>
        <location evidence="1">Membrane</location>
        <topology evidence="1">Multi-pass membrane protein</topology>
    </subcellularLocation>
</comment>
<comment type="caution">
    <text evidence="6">The sequence shown here is derived from an EMBL/GenBank/DDBJ whole genome shotgun (WGS) entry which is preliminary data.</text>
</comment>
<dbReference type="Proteomes" id="UP001152797">
    <property type="component" value="Unassembled WGS sequence"/>
</dbReference>
<keyword evidence="4 5" id="KW-0472">Membrane</keyword>
<dbReference type="InterPro" id="IPR007271">
    <property type="entry name" value="Nuc_sug_transpt"/>
</dbReference>
<dbReference type="OrthoDB" id="419167at2759"/>
<feature type="transmembrane region" description="Helical" evidence="5">
    <location>
        <begin position="513"/>
        <end position="534"/>
    </location>
</feature>
<evidence type="ECO:0000313" key="8">
    <source>
        <dbReference type="Proteomes" id="UP001152797"/>
    </source>
</evidence>
<dbReference type="GO" id="GO:0000139">
    <property type="term" value="C:Golgi membrane"/>
    <property type="evidence" value="ECO:0007669"/>
    <property type="project" value="InterPro"/>
</dbReference>
<dbReference type="EMBL" id="CAMXCT020002223">
    <property type="protein sequence ID" value="CAL1149966.1"/>
    <property type="molecule type" value="Genomic_DNA"/>
</dbReference>
<dbReference type="GO" id="GO:0015165">
    <property type="term" value="F:pyrimidine nucleotide-sugar transmembrane transporter activity"/>
    <property type="evidence" value="ECO:0007669"/>
    <property type="project" value="InterPro"/>
</dbReference>
<gene>
    <name evidence="6" type="ORF">C1SCF055_LOCUS23055</name>
</gene>
<dbReference type="InterPro" id="IPR029052">
    <property type="entry name" value="Metallo-depent_PP-like"/>
</dbReference>
<dbReference type="SUPFAM" id="SSF56300">
    <property type="entry name" value="Metallo-dependent phosphatases"/>
    <property type="match status" value="1"/>
</dbReference>
<evidence type="ECO:0000256" key="4">
    <source>
        <dbReference type="ARBA" id="ARBA00023136"/>
    </source>
</evidence>
<accession>A0A9P1G209</accession>
<evidence type="ECO:0000313" key="6">
    <source>
        <dbReference type="EMBL" id="CAI3996591.1"/>
    </source>
</evidence>
<feature type="transmembrane region" description="Helical" evidence="5">
    <location>
        <begin position="748"/>
        <end position="766"/>
    </location>
</feature>
<keyword evidence="8" id="KW-1185">Reference proteome</keyword>
<evidence type="ECO:0000256" key="3">
    <source>
        <dbReference type="ARBA" id="ARBA00022989"/>
    </source>
</evidence>
<reference evidence="6" key="1">
    <citation type="submission" date="2022-10" db="EMBL/GenBank/DDBJ databases">
        <authorList>
            <person name="Chen Y."/>
            <person name="Dougan E. K."/>
            <person name="Chan C."/>
            <person name="Rhodes N."/>
            <person name="Thang M."/>
        </authorList>
    </citation>
    <scope>NUCLEOTIDE SEQUENCE</scope>
</reference>
<organism evidence="6">
    <name type="scientific">Cladocopium goreaui</name>
    <dbReference type="NCBI Taxonomy" id="2562237"/>
    <lineage>
        <taxon>Eukaryota</taxon>
        <taxon>Sar</taxon>
        <taxon>Alveolata</taxon>
        <taxon>Dinophyceae</taxon>
        <taxon>Suessiales</taxon>
        <taxon>Symbiodiniaceae</taxon>
        <taxon>Cladocopium</taxon>
    </lineage>
</organism>
<feature type="transmembrane region" description="Helical" evidence="5">
    <location>
        <begin position="546"/>
        <end position="566"/>
    </location>
</feature>
<dbReference type="AlphaFoldDB" id="A0A9P1G209"/>
<dbReference type="PANTHER" id="PTHR10231">
    <property type="entry name" value="NUCLEOTIDE-SUGAR TRANSMEMBRANE TRANSPORTER"/>
    <property type="match status" value="1"/>
</dbReference>
<feature type="transmembrane region" description="Helical" evidence="5">
    <location>
        <begin position="670"/>
        <end position="690"/>
    </location>
</feature>
<feature type="transmembrane region" description="Helical" evidence="5">
    <location>
        <begin position="586"/>
        <end position="608"/>
    </location>
</feature>
<feature type="transmembrane region" description="Helical" evidence="5">
    <location>
        <begin position="615"/>
        <end position="633"/>
    </location>
</feature>
<dbReference type="SUPFAM" id="SSF103481">
    <property type="entry name" value="Multidrug resistance efflux transporter EmrE"/>
    <property type="match status" value="2"/>
</dbReference>
<dbReference type="InterPro" id="IPR037185">
    <property type="entry name" value="EmrE-like"/>
</dbReference>
<proteinExistence type="predicted"/>
<protein>
    <submittedName>
        <fullName evidence="6">Uncharacterized protein</fullName>
    </submittedName>
</protein>
<evidence type="ECO:0000256" key="5">
    <source>
        <dbReference type="SAM" id="Phobius"/>
    </source>
</evidence>
<keyword evidence="2 5" id="KW-0812">Transmembrane</keyword>
<dbReference type="EMBL" id="CAMXCT010002223">
    <property type="protein sequence ID" value="CAI3996591.1"/>
    <property type="molecule type" value="Genomic_DNA"/>
</dbReference>
<dbReference type="EMBL" id="CAMXCT030002223">
    <property type="protein sequence ID" value="CAL4783903.1"/>
    <property type="molecule type" value="Genomic_DNA"/>
</dbReference>